<feature type="domain" description="CstA N-terminal" evidence="9">
    <location>
        <begin position="376"/>
        <end position="535"/>
    </location>
</feature>
<feature type="transmembrane region" description="Helical" evidence="8">
    <location>
        <begin position="6"/>
        <end position="26"/>
    </location>
</feature>
<evidence type="ECO:0000313" key="10">
    <source>
        <dbReference type="EMBL" id="ADB17538.1"/>
    </source>
</evidence>
<gene>
    <name evidence="10" type="ordered locus">Psta_2873</name>
</gene>
<dbReference type="InterPro" id="IPR051605">
    <property type="entry name" value="CstA"/>
</dbReference>
<evidence type="ECO:0000256" key="2">
    <source>
        <dbReference type="ARBA" id="ARBA00007755"/>
    </source>
</evidence>
<evidence type="ECO:0000259" key="9">
    <source>
        <dbReference type="Pfam" id="PF02554"/>
    </source>
</evidence>
<feature type="transmembrane region" description="Helical" evidence="8">
    <location>
        <begin position="345"/>
        <end position="366"/>
    </location>
</feature>
<proteinExistence type="inferred from homology"/>
<feature type="transmembrane region" description="Helical" evidence="8">
    <location>
        <begin position="481"/>
        <end position="509"/>
    </location>
</feature>
<dbReference type="KEGG" id="psl:Psta_2873"/>
<dbReference type="STRING" id="530564.Psta_2873"/>
<dbReference type="Proteomes" id="UP000001887">
    <property type="component" value="Chromosome"/>
</dbReference>
<feature type="transmembrane region" description="Helical" evidence="8">
    <location>
        <begin position="86"/>
        <end position="109"/>
    </location>
</feature>
<dbReference type="InterPro" id="IPR003706">
    <property type="entry name" value="CstA_N"/>
</dbReference>
<feature type="transmembrane region" description="Helical" evidence="8">
    <location>
        <begin position="196"/>
        <end position="217"/>
    </location>
</feature>
<evidence type="ECO:0000256" key="5">
    <source>
        <dbReference type="ARBA" id="ARBA00022989"/>
    </source>
</evidence>
<dbReference type="GO" id="GO:0005886">
    <property type="term" value="C:plasma membrane"/>
    <property type="evidence" value="ECO:0007669"/>
    <property type="project" value="UniProtKB-SubCell"/>
</dbReference>
<feature type="transmembrane region" description="Helical" evidence="8">
    <location>
        <begin position="168"/>
        <end position="189"/>
    </location>
</feature>
<protein>
    <submittedName>
        <fullName evidence="10">Carbon starvation protein CstA</fullName>
    </submittedName>
</protein>
<feature type="transmembrane region" description="Helical" evidence="8">
    <location>
        <begin position="516"/>
        <end position="537"/>
    </location>
</feature>
<evidence type="ECO:0000256" key="4">
    <source>
        <dbReference type="ARBA" id="ARBA00022692"/>
    </source>
</evidence>
<feature type="transmembrane region" description="Helical" evidence="8">
    <location>
        <begin position="305"/>
        <end position="325"/>
    </location>
</feature>
<dbReference type="OrthoDB" id="9761224at2"/>
<feature type="domain" description="CstA N-terminal" evidence="9">
    <location>
        <begin position="5"/>
        <end position="368"/>
    </location>
</feature>
<dbReference type="Pfam" id="PF02554">
    <property type="entry name" value="CstA"/>
    <property type="match status" value="2"/>
</dbReference>
<feature type="transmembrane region" description="Helical" evidence="8">
    <location>
        <begin position="129"/>
        <end position="148"/>
    </location>
</feature>
<dbReference type="EMBL" id="CP001848">
    <property type="protein sequence ID" value="ADB17538.1"/>
    <property type="molecule type" value="Genomic_DNA"/>
</dbReference>
<feature type="transmembrane region" description="Helical" evidence="8">
    <location>
        <begin position="237"/>
        <end position="256"/>
    </location>
</feature>
<dbReference type="PANTHER" id="PTHR30252">
    <property type="entry name" value="INNER MEMBRANE PEPTIDE TRANSPORTER"/>
    <property type="match status" value="1"/>
</dbReference>
<evidence type="ECO:0000256" key="7">
    <source>
        <dbReference type="SAM" id="MobiDB-lite"/>
    </source>
</evidence>
<accession>D2R8J7</accession>
<evidence type="ECO:0000256" key="8">
    <source>
        <dbReference type="SAM" id="Phobius"/>
    </source>
</evidence>
<keyword evidence="5 8" id="KW-1133">Transmembrane helix</keyword>
<name>D2R8J7_PIRSD</name>
<reference evidence="10 11" key="1">
    <citation type="journal article" date="2009" name="Stand. Genomic Sci.">
        <title>Complete genome sequence of Pirellula staleyi type strain (ATCC 27377).</title>
        <authorList>
            <person name="Clum A."/>
            <person name="Tindall B.J."/>
            <person name="Sikorski J."/>
            <person name="Ivanova N."/>
            <person name="Mavrommatis K."/>
            <person name="Lucas S."/>
            <person name="Glavina del Rio T."/>
            <person name="Nolan M."/>
            <person name="Chen F."/>
            <person name="Tice H."/>
            <person name="Pitluck S."/>
            <person name="Cheng J.F."/>
            <person name="Chertkov O."/>
            <person name="Brettin T."/>
            <person name="Han C."/>
            <person name="Detter J.C."/>
            <person name="Kuske C."/>
            <person name="Bruce D."/>
            <person name="Goodwin L."/>
            <person name="Ovchinikova G."/>
            <person name="Pati A."/>
            <person name="Mikhailova N."/>
            <person name="Chen A."/>
            <person name="Palaniappan K."/>
            <person name="Land M."/>
            <person name="Hauser L."/>
            <person name="Chang Y.J."/>
            <person name="Jeffries C.D."/>
            <person name="Chain P."/>
            <person name="Rohde M."/>
            <person name="Goker M."/>
            <person name="Bristow J."/>
            <person name="Eisen J.A."/>
            <person name="Markowitz V."/>
            <person name="Hugenholtz P."/>
            <person name="Kyrpides N.C."/>
            <person name="Klenk H.P."/>
            <person name="Lapidus A."/>
        </authorList>
    </citation>
    <scope>NUCLEOTIDE SEQUENCE [LARGE SCALE GENOMIC DNA]</scope>
    <source>
        <strain evidence="11">ATCC 27377 / DSM 6068 / ICPB 4128</strain>
    </source>
</reference>
<dbReference type="AlphaFoldDB" id="D2R8J7"/>
<evidence type="ECO:0000313" key="11">
    <source>
        <dbReference type="Proteomes" id="UP000001887"/>
    </source>
</evidence>
<feature type="transmembrane region" description="Helical" evidence="8">
    <location>
        <begin position="265"/>
        <end position="285"/>
    </location>
</feature>
<keyword evidence="11" id="KW-1185">Reference proteome</keyword>
<sequence>MSLLYVVLPAGLLLLAAYFTYGRLLARLLQLDPNRVTPAVERQDGLDYEPISVGSLVPQHFSAIAAAGPIVGPILAGLTFGWLPALIWILIGCIFIGGVHDMTALVASVRHNACSIAEVVRDHMSRRSYLLFLAFIWIALVYIIVAFTDITTLSFVGAPNAEAGGVGGGAIASSSVMYLLLTLAMGLCVRYLKTPMWAATIVFILLIGVAIVAGKYIPLDITMGGDMSDARGRKVWAVILLVYCLAAGVAPVWLILQPRGHLGGYFLYFALAAGALGLMLGNSKIEYPAFRGWTATDQAGVSQSLAPMLFIMIACGACSGFHSLICSGTTSKQLRRETDAKMVGYGTMLLEGMVAIVSLCCVMMFAQGAPELTGTNAKPNMIYAQGIGKFLEVLSIGSLRIPRDVGVAFALMAFTTFVYDTLDVCTRLGRFILQELTGQYGMFGKLFGTALTAGIPLYFLLSHPEQGALLADGTHAAVPPVYVTFWSLFGASNQLLAALTLLGVTVWLYRTRRAWWVWLVTGVPTVLMYVMSIWALVSLTIPKFQVNGQWTFPLDTVAWAGIVLIALAIFMLYEAVVILLSLGGKGDDSSRGELVGDKELKPATAT</sequence>
<feature type="transmembrane region" description="Helical" evidence="8">
    <location>
        <begin position="557"/>
        <end position="582"/>
    </location>
</feature>
<feature type="transmembrane region" description="Helical" evidence="8">
    <location>
        <begin position="443"/>
        <end position="461"/>
    </location>
</feature>
<comment type="similarity">
    <text evidence="2">Belongs to the peptide transporter carbon starvation (CstA) (TC 2.A.114) family.</text>
</comment>
<evidence type="ECO:0000256" key="3">
    <source>
        <dbReference type="ARBA" id="ARBA00022475"/>
    </source>
</evidence>
<evidence type="ECO:0000256" key="6">
    <source>
        <dbReference type="ARBA" id="ARBA00023136"/>
    </source>
</evidence>
<feature type="transmembrane region" description="Helical" evidence="8">
    <location>
        <begin position="405"/>
        <end position="422"/>
    </location>
</feature>
<dbReference type="HOGENOM" id="CLU_010531_4_1_0"/>
<feature type="region of interest" description="Disordered" evidence="7">
    <location>
        <begin position="586"/>
        <end position="606"/>
    </location>
</feature>
<organism evidence="10 11">
    <name type="scientific">Pirellula staleyi (strain ATCC 27377 / DSM 6068 / ICPB 4128)</name>
    <name type="common">Pirella staleyi</name>
    <dbReference type="NCBI Taxonomy" id="530564"/>
    <lineage>
        <taxon>Bacteria</taxon>
        <taxon>Pseudomonadati</taxon>
        <taxon>Planctomycetota</taxon>
        <taxon>Planctomycetia</taxon>
        <taxon>Pirellulales</taxon>
        <taxon>Pirellulaceae</taxon>
        <taxon>Pirellula</taxon>
    </lineage>
</organism>
<dbReference type="PANTHER" id="PTHR30252:SF0">
    <property type="entry name" value="PEPTIDE TRANSPORTER CSTA"/>
    <property type="match status" value="1"/>
</dbReference>
<evidence type="ECO:0000256" key="1">
    <source>
        <dbReference type="ARBA" id="ARBA00004651"/>
    </source>
</evidence>
<dbReference type="eggNOG" id="COG1966">
    <property type="taxonomic scope" value="Bacteria"/>
</dbReference>
<dbReference type="GO" id="GO:0009267">
    <property type="term" value="P:cellular response to starvation"/>
    <property type="evidence" value="ECO:0007669"/>
    <property type="project" value="InterPro"/>
</dbReference>
<feature type="transmembrane region" description="Helical" evidence="8">
    <location>
        <begin position="61"/>
        <end position="80"/>
    </location>
</feature>
<keyword evidence="4 8" id="KW-0812">Transmembrane</keyword>
<keyword evidence="6 8" id="KW-0472">Membrane</keyword>
<comment type="subcellular location">
    <subcellularLocation>
        <location evidence="1">Cell membrane</location>
        <topology evidence="1">Multi-pass membrane protein</topology>
    </subcellularLocation>
</comment>
<keyword evidence="3" id="KW-1003">Cell membrane</keyword>